<keyword evidence="1" id="KW-1133">Transmembrane helix</keyword>
<organism evidence="2 3">
    <name type="scientific">Lapidilactobacillus dextrinicus</name>
    <dbReference type="NCBI Taxonomy" id="51664"/>
    <lineage>
        <taxon>Bacteria</taxon>
        <taxon>Bacillati</taxon>
        <taxon>Bacillota</taxon>
        <taxon>Bacilli</taxon>
        <taxon>Lactobacillales</taxon>
        <taxon>Lactobacillaceae</taxon>
        <taxon>Lapidilactobacillus</taxon>
    </lineage>
</organism>
<name>A0A921B2J0_9LACO</name>
<evidence type="ECO:0000313" key="2">
    <source>
        <dbReference type="EMBL" id="HJE14500.1"/>
    </source>
</evidence>
<evidence type="ECO:0000256" key="1">
    <source>
        <dbReference type="SAM" id="Phobius"/>
    </source>
</evidence>
<feature type="transmembrane region" description="Helical" evidence="1">
    <location>
        <begin position="42"/>
        <end position="60"/>
    </location>
</feature>
<feature type="transmembrane region" description="Helical" evidence="1">
    <location>
        <begin position="6"/>
        <end position="30"/>
    </location>
</feature>
<evidence type="ECO:0000313" key="3">
    <source>
        <dbReference type="Proteomes" id="UP000774947"/>
    </source>
</evidence>
<reference evidence="2" key="1">
    <citation type="journal article" date="2021" name="PeerJ">
        <title>Extensive microbial diversity within the chicken gut microbiome revealed by metagenomics and culture.</title>
        <authorList>
            <person name="Gilroy R."/>
            <person name="Ravi A."/>
            <person name="Getino M."/>
            <person name="Pursley I."/>
            <person name="Horton D.L."/>
            <person name="Alikhan N.F."/>
            <person name="Baker D."/>
            <person name="Gharbi K."/>
            <person name="Hall N."/>
            <person name="Watson M."/>
            <person name="Adriaenssens E.M."/>
            <person name="Foster-Nyarko E."/>
            <person name="Jarju S."/>
            <person name="Secka A."/>
            <person name="Antonio M."/>
            <person name="Oren A."/>
            <person name="Chaudhuri R.R."/>
            <person name="La Ragione R."/>
            <person name="Hildebrand F."/>
            <person name="Pallen M.J."/>
        </authorList>
    </citation>
    <scope>NUCLEOTIDE SEQUENCE</scope>
    <source>
        <strain evidence="2">CHK173-2119</strain>
    </source>
</reference>
<accession>A0A921B2J0</accession>
<keyword evidence="1" id="KW-0812">Transmembrane</keyword>
<comment type="caution">
    <text evidence="2">The sequence shown here is derived from an EMBL/GenBank/DDBJ whole genome shotgun (WGS) entry which is preliminary data.</text>
</comment>
<feature type="non-terminal residue" evidence="2">
    <location>
        <position position="1"/>
    </location>
</feature>
<dbReference type="EMBL" id="DYXY01000006">
    <property type="protein sequence ID" value="HJE14500.1"/>
    <property type="molecule type" value="Genomic_DNA"/>
</dbReference>
<sequence length="61" mass="6667">IPAFMASIFMGLCYNISYGIAAGFITYCLIKTITGKAKEIHPVLWIVTIGFIANFVILAII</sequence>
<reference evidence="2" key="2">
    <citation type="submission" date="2021-09" db="EMBL/GenBank/DDBJ databases">
        <authorList>
            <person name="Gilroy R."/>
        </authorList>
    </citation>
    <scope>NUCLEOTIDE SEQUENCE</scope>
    <source>
        <strain evidence="2">CHK173-2119</strain>
    </source>
</reference>
<gene>
    <name evidence="2" type="ORF">K8W17_00280</name>
</gene>
<dbReference type="Proteomes" id="UP000774947">
    <property type="component" value="Unassembled WGS sequence"/>
</dbReference>
<keyword evidence="1" id="KW-0472">Membrane</keyword>
<protein>
    <submittedName>
        <fullName evidence="2">NCS2 family permease</fullName>
    </submittedName>
</protein>
<proteinExistence type="predicted"/>
<dbReference type="AlphaFoldDB" id="A0A921B2J0"/>